<gene>
    <name evidence="2" type="ORF">SCMU_17400</name>
</gene>
<evidence type="ECO:0000313" key="3">
    <source>
        <dbReference type="Proteomes" id="UP001319861"/>
    </source>
</evidence>
<evidence type="ECO:0000313" key="2">
    <source>
        <dbReference type="EMBL" id="BCT75898.1"/>
    </source>
</evidence>
<dbReference type="Proteomes" id="UP001319861">
    <property type="component" value="Chromosome"/>
</dbReference>
<feature type="region of interest" description="Disordered" evidence="1">
    <location>
        <begin position="1"/>
        <end position="75"/>
    </location>
</feature>
<evidence type="ECO:0000256" key="1">
    <source>
        <dbReference type="SAM" id="MobiDB-lite"/>
    </source>
</evidence>
<name>A0ABM7PUG6_SINCY</name>
<protein>
    <submittedName>
        <fullName evidence="2">Uncharacterized protein</fullName>
    </submittedName>
</protein>
<reference evidence="2 3" key="1">
    <citation type="journal article" date="2021" name="J. Biosci. Bioeng.">
        <title>Identification and characterization of a chc gene cluster responsible for the aromatization pathway of cyclohexanecarboxylate degradation in Sinomonas cyclohexanicum ATCC 51369.</title>
        <authorList>
            <person name="Yamamoto T."/>
            <person name="Hasegawa Y."/>
            <person name="Lau P.C.K."/>
            <person name="Iwaki H."/>
        </authorList>
    </citation>
    <scope>NUCLEOTIDE SEQUENCE [LARGE SCALE GENOMIC DNA]</scope>
    <source>
        <strain evidence="2 3">ATCC 51369</strain>
    </source>
</reference>
<keyword evidence="3" id="KW-1185">Reference proteome</keyword>
<feature type="compositionally biased region" description="Polar residues" evidence="1">
    <location>
        <begin position="27"/>
        <end position="41"/>
    </location>
</feature>
<accession>A0ABM7PUG6</accession>
<dbReference type="EMBL" id="AP024525">
    <property type="protein sequence ID" value="BCT75898.1"/>
    <property type="molecule type" value="Genomic_DNA"/>
</dbReference>
<sequence>MPEVEQTKYRSRKAAPARPGSDLKASTPASVTLGSVTQSSKAAMRSDFVTAGKPPSATGLWGRSPQCGRSLYKRR</sequence>
<proteinExistence type="predicted"/>
<organism evidence="2 3">
    <name type="scientific">Sinomonas cyclohexanicum</name>
    <name type="common">Corynebacterium cyclohexanicum</name>
    <dbReference type="NCBI Taxonomy" id="322009"/>
    <lineage>
        <taxon>Bacteria</taxon>
        <taxon>Bacillati</taxon>
        <taxon>Actinomycetota</taxon>
        <taxon>Actinomycetes</taxon>
        <taxon>Micrococcales</taxon>
        <taxon>Micrococcaceae</taxon>
        <taxon>Sinomonas</taxon>
    </lineage>
</organism>